<evidence type="ECO:0000256" key="1">
    <source>
        <dbReference type="SAM" id="MobiDB-lite"/>
    </source>
</evidence>
<feature type="compositionally biased region" description="Basic and acidic residues" evidence="1">
    <location>
        <begin position="15"/>
        <end position="29"/>
    </location>
</feature>
<protein>
    <submittedName>
        <fullName evidence="2">Uncharacterized protein</fullName>
    </submittedName>
</protein>
<dbReference type="AlphaFoldDB" id="A0A6M3KBZ0"/>
<organism evidence="2">
    <name type="scientific">viral metagenome</name>
    <dbReference type="NCBI Taxonomy" id="1070528"/>
    <lineage>
        <taxon>unclassified sequences</taxon>
        <taxon>metagenomes</taxon>
        <taxon>organismal metagenomes</taxon>
    </lineage>
</organism>
<evidence type="ECO:0000313" key="2">
    <source>
        <dbReference type="EMBL" id="QJA79376.1"/>
    </source>
</evidence>
<sequence length="522" mass="55931">MGGDGRPGAQARPAHRPEGDRADDADRRCPGGRGRVRRLIVAREFISPRQDPLFDEPFEPNELPQASPFLAPEFVGRPDSPGAMDPPYERPVSPFEPPVLTATAVRGTYDAWLGVVAKVFYDAADGLLANVRTVSTTRSDVVWDATYNQPSGKAIPSAASQPQRTIEACLPWPPRHDQQKYHVAVGDIVTVFGGRDGRCWFLTDELPWWGVVVKAAADDATEDNVGGAGLKTLTIRRQILSGDPDGGAFSGAAFYPCAGTSYDLKDAAGATLVYSDVLVVCQTGQQHGYRVGELVEVTRRGRYLFALPARESFHAVLVSTGPTAEADFTDERYWVREVAATITYAGASDDSYTYDLAMQSQTDPTGSGGRWARWVCAIHDSGRGVHRLPVIASGADPDTGIVVTVHLHRDTASDEAWYSFETNPNATFPVLLTKTSGAAGGAGAICAYLYTVLALDDATELGTGAAPVKDRIYGVTYWYPGETRTGEGGGVASRYGLATYDAGGNLLLLDAYGEIPKMTACP</sequence>
<name>A0A6M3KBZ0_9ZZZZ</name>
<reference evidence="2" key="1">
    <citation type="submission" date="2020-03" db="EMBL/GenBank/DDBJ databases">
        <title>The deep terrestrial virosphere.</title>
        <authorList>
            <person name="Holmfeldt K."/>
            <person name="Nilsson E."/>
            <person name="Simone D."/>
            <person name="Lopez-Fernandez M."/>
            <person name="Wu X."/>
            <person name="de Brujin I."/>
            <person name="Lundin D."/>
            <person name="Andersson A."/>
            <person name="Bertilsson S."/>
            <person name="Dopson M."/>
        </authorList>
    </citation>
    <scope>NUCLEOTIDE SEQUENCE</scope>
    <source>
        <strain evidence="2">MM415A00911</strain>
    </source>
</reference>
<feature type="region of interest" description="Disordered" evidence="1">
    <location>
        <begin position="1"/>
        <end position="33"/>
    </location>
</feature>
<dbReference type="EMBL" id="MT142378">
    <property type="protein sequence ID" value="QJA79376.1"/>
    <property type="molecule type" value="Genomic_DNA"/>
</dbReference>
<proteinExistence type="predicted"/>
<accession>A0A6M3KBZ0</accession>
<gene>
    <name evidence="2" type="ORF">MM415A00911_0018</name>
</gene>